<sequence length="133" mass="14208">MRICFGTVCLAILCRYADSMASGTTALMAYPAEPLKERPPTGVVVRAKRQFGGFGCCPMMPPICCPMPLMIPIPPPIPPPIFMPSCCGCCLPVCMPMCVAGGCGCGGLGMFGRRKRSAIIERNPVALRLTWSH</sequence>
<evidence type="ECO:0000313" key="3">
    <source>
        <dbReference type="Proteomes" id="UP001331761"/>
    </source>
</evidence>
<accession>A0AAN8IEV5</accession>
<dbReference type="EMBL" id="WIXE01023338">
    <property type="protein sequence ID" value="KAK5966602.1"/>
    <property type="molecule type" value="Genomic_DNA"/>
</dbReference>
<dbReference type="Proteomes" id="UP001331761">
    <property type="component" value="Unassembled WGS sequence"/>
</dbReference>
<evidence type="ECO:0000313" key="2">
    <source>
        <dbReference type="EMBL" id="KAK5966602.1"/>
    </source>
</evidence>
<feature type="signal peptide" evidence="1">
    <location>
        <begin position="1"/>
        <end position="19"/>
    </location>
</feature>
<name>A0AAN8IEV5_TRICO</name>
<reference evidence="2 3" key="1">
    <citation type="submission" date="2019-10" db="EMBL/GenBank/DDBJ databases">
        <title>Assembly and Annotation for the nematode Trichostrongylus colubriformis.</title>
        <authorList>
            <person name="Martin J."/>
        </authorList>
    </citation>
    <scope>NUCLEOTIDE SEQUENCE [LARGE SCALE GENOMIC DNA]</scope>
    <source>
        <strain evidence="2">G859</strain>
        <tissue evidence="2">Whole worm</tissue>
    </source>
</reference>
<comment type="caution">
    <text evidence="2">The sequence shown here is derived from an EMBL/GenBank/DDBJ whole genome shotgun (WGS) entry which is preliminary data.</text>
</comment>
<proteinExistence type="predicted"/>
<organism evidence="2 3">
    <name type="scientific">Trichostrongylus colubriformis</name>
    <name type="common">Black scour worm</name>
    <dbReference type="NCBI Taxonomy" id="6319"/>
    <lineage>
        <taxon>Eukaryota</taxon>
        <taxon>Metazoa</taxon>
        <taxon>Ecdysozoa</taxon>
        <taxon>Nematoda</taxon>
        <taxon>Chromadorea</taxon>
        <taxon>Rhabditida</taxon>
        <taxon>Rhabditina</taxon>
        <taxon>Rhabditomorpha</taxon>
        <taxon>Strongyloidea</taxon>
        <taxon>Trichostrongylidae</taxon>
        <taxon>Trichostrongylus</taxon>
    </lineage>
</organism>
<keyword evidence="3" id="KW-1185">Reference proteome</keyword>
<dbReference type="AlphaFoldDB" id="A0AAN8IEV5"/>
<protein>
    <submittedName>
        <fullName evidence="2">Uncharacterized protein</fullName>
    </submittedName>
</protein>
<feature type="chain" id="PRO_5043036234" evidence="1">
    <location>
        <begin position="20"/>
        <end position="133"/>
    </location>
</feature>
<gene>
    <name evidence="2" type="ORF">GCK32_010844</name>
</gene>
<keyword evidence="1" id="KW-0732">Signal</keyword>
<evidence type="ECO:0000256" key="1">
    <source>
        <dbReference type="SAM" id="SignalP"/>
    </source>
</evidence>